<dbReference type="Proteomes" id="UP000789702">
    <property type="component" value="Unassembled WGS sequence"/>
</dbReference>
<organism evidence="1 2">
    <name type="scientific">Dentiscutata heterogama</name>
    <dbReference type="NCBI Taxonomy" id="1316150"/>
    <lineage>
        <taxon>Eukaryota</taxon>
        <taxon>Fungi</taxon>
        <taxon>Fungi incertae sedis</taxon>
        <taxon>Mucoromycota</taxon>
        <taxon>Glomeromycotina</taxon>
        <taxon>Glomeromycetes</taxon>
        <taxon>Diversisporales</taxon>
        <taxon>Gigasporaceae</taxon>
        <taxon>Dentiscutata</taxon>
    </lineage>
</organism>
<proteinExistence type="predicted"/>
<name>A0ACA9N836_9GLOM</name>
<evidence type="ECO:0000313" key="1">
    <source>
        <dbReference type="EMBL" id="CAG8631650.1"/>
    </source>
</evidence>
<feature type="non-terminal residue" evidence="1">
    <location>
        <position position="1"/>
    </location>
</feature>
<comment type="caution">
    <text evidence="1">The sequence shown here is derived from an EMBL/GenBank/DDBJ whole genome shotgun (WGS) entry which is preliminary data.</text>
</comment>
<accession>A0ACA9N836</accession>
<keyword evidence="2" id="KW-1185">Reference proteome</keyword>
<dbReference type="EMBL" id="CAJVPU010013349">
    <property type="protein sequence ID" value="CAG8631650.1"/>
    <property type="molecule type" value="Genomic_DNA"/>
</dbReference>
<protein>
    <submittedName>
        <fullName evidence="1">6165_t:CDS:1</fullName>
    </submittedName>
</protein>
<sequence>DSDFDVKIIVGYGQNIKEFKAHSTILSSRSLYFQRALSERWNNKERDFYVFKKQNIYPYVFKIILDYIYEEKPILHASGKTSLDLLAASDELELLNLAERVQEHLIEKQSSWLFSNLIISLNFICYHDHFHKLYKFILNFICKNPYSLFNSKQFPLLDKVALMCLLKRDDLELEEKESWDYLIKWGIANSKKLLVENISNLSDEEDISNLSDEDITSWSDNQFEALKETISQCIPLIRYCHIQKNYIDKQIKQYRLDPTAFIKYNTSKLQIVLFFSFTDPSNPILSRVITKRNDKAIWSDKYHGPCFGNSDLCMTSDNWESVCTNYSCTIADLSQFAVEEYEVFAVYNFNSSKTATLKRIQ</sequence>
<reference evidence="1" key="1">
    <citation type="submission" date="2021-06" db="EMBL/GenBank/DDBJ databases">
        <authorList>
            <person name="Kallberg Y."/>
            <person name="Tangrot J."/>
            <person name="Rosling A."/>
        </authorList>
    </citation>
    <scope>NUCLEOTIDE SEQUENCE</scope>
    <source>
        <strain evidence="1">IL203A</strain>
    </source>
</reference>
<gene>
    <name evidence="1" type="ORF">DHETER_LOCUS8426</name>
</gene>
<evidence type="ECO:0000313" key="2">
    <source>
        <dbReference type="Proteomes" id="UP000789702"/>
    </source>
</evidence>
<feature type="non-terminal residue" evidence="1">
    <location>
        <position position="361"/>
    </location>
</feature>